<dbReference type="InterPro" id="IPR018357">
    <property type="entry name" value="Hexapep_transf_CS"/>
</dbReference>
<sequence length="201" mass="21331">MIKKHLDIVTYFSIIKNKVLSPLIKGYLINFCGITIGKHARFYGMPILLARNNGKIIIGDNFKANSNSIANPVGISHPLIITATGDIAKVYIGNNVGISGASITCKTKITIGDNVLIGGGVAIWDTDFHPVDAEQRIQEPNAGKTAPISIEDNVFIGARAIILKGVSIGVNSVIAAGTIVNKSIPPNCIAYGNPMLIKNLK</sequence>
<evidence type="ECO:0000256" key="3">
    <source>
        <dbReference type="ARBA" id="ARBA00022737"/>
    </source>
</evidence>
<evidence type="ECO:0000256" key="1">
    <source>
        <dbReference type="ARBA" id="ARBA00007274"/>
    </source>
</evidence>
<gene>
    <name evidence="5" type="ORF">AAG747_24660</name>
</gene>
<organism evidence="5 6">
    <name type="scientific">Rapidithrix thailandica</name>
    <dbReference type="NCBI Taxonomy" id="413964"/>
    <lineage>
        <taxon>Bacteria</taxon>
        <taxon>Pseudomonadati</taxon>
        <taxon>Bacteroidota</taxon>
        <taxon>Cytophagia</taxon>
        <taxon>Cytophagales</taxon>
        <taxon>Flammeovirgaceae</taxon>
        <taxon>Rapidithrix</taxon>
    </lineage>
</organism>
<dbReference type="InterPro" id="IPR051159">
    <property type="entry name" value="Hexapeptide_acetyltransf"/>
</dbReference>
<evidence type="ECO:0000256" key="2">
    <source>
        <dbReference type="ARBA" id="ARBA00022679"/>
    </source>
</evidence>
<name>A0AAW9SCF5_9BACT</name>
<dbReference type="PANTHER" id="PTHR23416">
    <property type="entry name" value="SIALIC ACID SYNTHASE-RELATED"/>
    <property type="match status" value="1"/>
</dbReference>
<comment type="caution">
    <text evidence="5">The sequence shown here is derived from an EMBL/GenBank/DDBJ whole genome shotgun (WGS) entry which is preliminary data.</text>
</comment>
<comment type="similarity">
    <text evidence="1">Belongs to the transferase hexapeptide repeat family.</text>
</comment>
<accession>A0AAW9SCF5</accession>
<dbReference type="PROSITE" id="PS00101">
    <property type="entry name" value="HEXAPEP_TRANSFERASES"/>
    <property type="match status" value="1"/>
</dbReference>
<keyword evidence="2" id="KW-0808">Transferase</keyword>
<dbReference type="RefSeq" id="WP_346823919.1">
    <property type="nucleotide sequence ID" value="NZ_JBDKWZ010000020.1"/>
</dbReference>
<dbReference type="PANTHER" id="PTHR23416:SF23">
    <property type="entry name" value="ACETYLTRANSFERASE C18B11.09C-RELATED"/>
    <property type="match status" value="1"/>
</dbReference>
<keyword evidence="3" id="KW-0677">Repeat</keyword>
<protein>
    <submittedName>
        <fullName evidence="5">DapH/DapD/GlmU-related protein</fullName>
    </submittedName>
</protein>
<dbReference type="GO" id="GO:0008374">
    <property type="term" value="F:O-acyltransferase activity"/>
    <property type="evidence" value="ECO:0007669"/>
    <property type="project" value="TreeGrafter"/>
</dbReference>
<proteinExistence type="inferred from homology"/>
<reference evidence="5 6" key="1">
    <citation type="submission" date="2024-04" db="EMBL/GenBank/DDBJ databases">
        <title>Novel genus in family Flammeovirgaceae.</title>
        <authorList>
            <person name="Nguyen T.H."/>
            <person name="Vuong T.Q."/>
            <person name="Le H."/>
            <person name="Kim S.-G."/>
        </authorList>
    </citation>
    <scope>NUCLEOTIDE SEQUENCE [LARGE SCALE GENOMIC DNA]</scope>
    <source>
        <strain evidence="5 6">JCM 23209</strain>
    </source>
</reference>
<dbReference type="InterPro" id="IPR001451">
    <property type="entry name" value="Hexapep"/>
</dbReference>
<dbReference type="Proteomes" id="UP001403385">
    <property type="component" value="Unassembled WGS sequence"/>
</dbReference>
<dbReference type="SUPFAM" id="SSF51161">
    <property type="entry name" value="Trimeric LpxA-like enzymes"/>
    <property type="match status" value="1"/>
</dbReference>
<dbReference type="Gene3D" id="2.160.10.10">
    <property type="entry name" value="Hexapeptide repeat proteins"/>
    <property type="match status" value="1"/>
</dbReference>
<keyword evidence="4" id="KW-0012">Acyltransferase</keyword>
<keyword evidence="6" id="KW-1185">Reference proteome</keyword>
<dbReference type="Pfam" id="PF14602">
    <property type="entry name" value="Hexapep_2"/>
    <property type="match status" value="1"/>
</dbReference>
<dbReference type="InterPro" id="IPR011004">
    <property type="entry name" value="Trimer_LpxA-like_sf"/>
</dbReference>
<evidence type="ECO:0000313" key="6">
    <source>
        <dbReference type="Proteomes" id="UP001403385"/>
    </source>
</evidence>
<dbReference type="AlphaFoldDB" id="A0AAW9SCF5"/>
<evidence type="ECO:0000256" key="4">
    <source>
        <dbReference type="ARBA" id="ARBA00023315"/>
    </source>
</evidence>
<dbReference type="EMBL" id="JBDKWZ010000020">
    <property type="protein sequence ID" value="MEN7551137.1"/>
    <property type="molecule type" value="Genomic_DNA"/>
</dbReference>
<evidence type="ECO:0000313" key="5">
    <source>
        <dbReference type="EMBL" id="MEN7551137.1"/>
    </source>
</evidence>